<name>A3LXQ2_PICST</name>
<dbReference type="GO" id="GO:0005524">
    <property type="term" value="F:ATP binding"/>
    <property type="evidence" value="ECO:0007669"/>
    <property type="project" value="InterPro"/>
</dbReference>
<dbReference type="GO" id="GO:0003877">
    <property type="term" value="F:ATP:ADP adenylyltransferase activity"/>
    <property type="evidence" value="ECO:0007669"/>
    <property type="project" value="UniProtKB-EC"/>
</dbReference>
<dbReference type="PANTHER" id="PTHR38420">
    <property type="entry name" value="AP-4-A PHOSPHORYLASE II"/>
    <property type="match status" value="1"/>
</dbReference>
<evidence type="ECO:0000313" key="4">
    <source>
        <dbReference type="EMBL" id="ABN67505.1"/>
    </source>
</evidence>
<keyword evidence="4" id="KW-0548">Nucleotidyltransferase</keyword>
<evidence type="ECO:0000256" key="1">
    <source>
        <dbReference type="PIRSR" id="PIRSR000846-1"/>
    </source>
</evidence>
<accession>A3LXQ2</accession>
<dbReference type="EC" id="2.7.7.53" evidence="4"/>
<dbReference type="GO" id="GO:0009117">
    <property type="term" value="P:nucleotide metabolic process"/>
    <property type="evidence" value="ECO:0007669"/>
    <property type="project" value="InterPro"/>
</dbReference>
<evidence type="ECO:0000313" key="5">
    <source>
        <dbReference type="Proteomes" id="UP000002258"/>
    </source>
</evidence>
<keyword evidence="5" id="KW-1185">Reference proteome</keyword>
<dbReference type="GeneID" id="4839957"/>
<dbReference type="InParanoid" id="A3LXQ2"/>
<dbReference type="InterPro" id="IPR009163">
    <property type="entry name" value="Ap4A_phos1/2"/>
</dbReference>
<dbReference type="InterPro" id="IPR043171">
    <property type="entry name" value="Ap4A_phos1/2-like"/>
</dbReference>
<sequence length="317" mass="35820">MSFETPTNFFHILGDKYNEAVSNSKIFFNGSSATNEVVHQLLGDSTVDFQYTLLHSLQHRPETGSIEKNPFAKPEPELTVLDSYGPNEEFKIVLNKFPVVAQHFMIVTKEFKSQDSPLSPSELQGTYIILQSLKASDKQNDWFAFYNCGPQSGASQPHKHIQFMSLPNKEDFVPFAEQLIMRSAAFLPNSQQEPLQNADIPFAHFVARLPEQHQLQEGELALYFASLLQRALTVSRRNEAEHISYNFICTTKYMMIVPRSNGKYKNSLGINSCGVLGLFLCKNEEILDLVKKDGPETILQHCGFPNTAGQGSDEYHY</sequence>
<gene>
    <name evidence="4" type="primary">APA2</name>
    <name evidence="4" type="ORF">PICST_48616</name>
</gene>
<keyword evidence="4" id="KW-0808">Transferase</keyword>
<dbReference type="RefSeq" id="XP_001385534.1">
    <property type="nucleotide sequence ID" value="XM_001385497.1"/>
</dbReference>
<dbReference type="eggNOG" id="ENOG502QRAQ">
    <property type="taxonomic scope" value="Eukaryota"/>
</dbReference>
<dbReference type="SUPFAM" id="SSF54197">
    <property type="entry name" value="HIT-like"/>
    <property type="match status" value="1"/>
</dbReference>
<dbReference type="Pfam" id="PF19327">
    <property type="entry name" value="Ap4A_phos_N"/>
    <property type="match status" value="1"/>
</dbReference>
<dbReference type="Pfam" id="PF09830">
    <property type="entry name" value="ATP_transf"/>
    <property type="match status" value="1"/>
</dbReference>
<proteinExistence type="predicted"/>
<dbReference type="EMBL" id="CP000500">
    <property type="protein sequence ID" value="ABN67505.1"/>
    <property type="molecule type" value="Genomic_DNA"/>
</dbReference>
<dbReference type="OrthoDB" id="10267950at2759"/>
<evidence type="ECO:0000259" key="3">
    <source>
        <dbReference type="Pfam" id="PF19327"/>
    </source>
</evidence>
<reference evidence="4 5" key="1">
    <citation type="journal article" date="2007" name="Nat. Biotechnol.">
        <title>Genome sequence of the lignocellulose-bioconverting and xylose-fermenting yeast Pichia stipitis.</title>
        <authorList>
            <person name="Jeffries T.W."/>
            <person name="Grigoriev I.V."/>
            <person name="Grimwood J."/>
            <person name="Laplaza J.M."/>
            <person name="Aerts A."/>
            <person name="Salamov A."/>
            <person name="Schmutz J."/>
            <person name="Lindquist E."/>
            <person name="Dehal P."/>
            <person name="Shapiro H."/>
            <person name="Jin Y.S."/>
            <person name="Passoth V."/>
            <person name="Richardson P.M."/>
        </authorList>
    </citation>
    <scope>NUCLEOTIDE SEQUENCE [LARGE SCALE GENOMIC DNA]</scope>
    <source>
        <strain evidence="5">ATCC 58785 / CBS 6054 / NBRC 10063 / NRRL Y-11545</strain>
    </source>
</reference>
<dbReference type="FunCoup" id="A3LXQ2">
    <property type="interactions" value="225"/>
</dbReference>
<dbReference type="PANTHER" id="PTHR38420:SF1">
    <property type="entry name" value="PUTATIVE (AFU_ORTHOLOGUE AFUA_5G14690)-RELATED"/>
    <property type="match status" value="1"/>
</dbReference>
<feature type="active site" description="Nucleophile" evidence="1">
    <location>
        <position position="160"/>
    </location>
</feature>
<feature type="domain" description="ATP adenylyltransferase C-terminal" evidence="2">
    <location>
        <begin position="199"/>
        <end position="305"/>
    </location>
</feature>
<evidence type="ECO:0000259" key="2">
    <source>
        <dbReference type="Pfam" id="PF09830"/>
    </source>
</evidence>
<dbReference type="AlphaFoldDB" id="A3LXQ2"/>
<dbReference type="InterPro" id="IPR019200">
    <property type="entry name" value="ATP_adenylylTrfase_C"/>
</dbReference>
<dbReference type="Proteomes" id="UP000002258">
    <property type="component" value="Chromosome 6"/>
</dbReference>
<protein>
    <submittedName>
        <fullName evidence="4">5',5'''-P-1,P-4-tetraphosphate phosphorylase II (Diadenosine 5',5'''-P1,P4-tetraphosphate phosphorylase) (AP-4-A phosphorylase) (AP,A phosphorylase) (ATP adenylyltransferase)</fullName>
        <ecNumber evidence="4">2.7.7.53</ecNumber>
    </submittedName>
</protein>
<dbReference type="Gene3D" id="3.30.428.70">
    <property type="match status" value="1"/>
</dbReference>
<dbReference type="InterPro" id="IPR045759">
    <property type="entry name" value="Ap4A_phos1/2_N"/>
</dbReference>
<dbReference type="STRING" id="322104.A3LXQ2"/>
<dbReference type="KEGG" id="pic:PICST_48616"/>
<dbReference type="PIRSF" id="PIRSF000846">
    <property type="entry name" value="ATP_adenylyltr"/>
    <property type="match status" value="1"/>
</dbReference>
<feature type="domain" description="Ap4A phosphorylase 1/2 N-terminal" evidence="3">
    <location>
        <begin position="55"/>
        <end position="174"/>
    </location>
</feature>
<dbReference type="OMA" id="GLWFFNS"/>
<dbReference type="InterPro" id="IPR036265">
    <property type="entry name" value="HIT-like_sf"/>
</dbReference>
<dbReference type="HOGENOM" id="CLU_049915_1_0_1"/>
<organism evidence="4 5">
    <name type="scientific">Scheffersomyces stipitis (strain ATCC 58785 / CBS 6054 / NBRC 10063 / NRRL Y-11545)</name>
    <name type="common">Yeast</name>
    <name type="synonym">Pichia stipitis</name>
    <dbReference type="NCBI Taxonomy" id="322104"/>
    <lineage>
        <taxon>Eukaryota</taxon>
        <taxon>Fungi</taxon>
        <taxon>Dikarya</taxon>
        <taxon>Ascomycota</taxon>
        <taxon>Saccharomycotina</taxon>
        <taxon>Pichiomycetes</taxon>
        <taxon>Debaryomycetaceae</taxon>
        <taxon>Scheffersomyces</taxon>
    </lineage>
</organism>